<keyword evidence="3 7" id="KW-0378">Hydrolase</keyword>
<accession>A0A448SJ66</accession>
<dbReference type="EMBL" id="LR134492">
    <property type="protein sequence ID" value="VEI67746.1"/>
    <property type="molecule type" value="Genomic_DNA"/>
</dbReference>
<evidence type="ECO:0000256" key="3">
    <source>
        <dbReference type="ARBA" id="ARBA00022801"/>
    </source>
</evidence>
<feature type="chain" id="PRO_5019136167" evidence="5">
    <location>
        <begin position="28"/>
        <end position="330"/>
    </location>
</feature>
<keyword evidence="4" id="KW-0862">Zinc</keyword>
<dbReference type="Proteomes" id="UP000270487">
    <property type="component" value="Chromosome"/>
</dbReference>
<dbReference type="InterPro" id="IPR036866">
    <property type="entry name" value="RibonucZ/Hydroxyglut_hydro"/>
</dbReference>
<feature type="signal peptide" evidence="5">
    <location>
        <begin position="1"/>
        <end position="27"/>
    </location>
</feature>
<comment type="similarity">
    <text evidence="1">Belongs to the metallo-beta-lactamase superfamily.</text>
</comment>
<keyword evidence="5" id="KW-0732">Signal</keyword>
<dbReference type="SMART" id="SM00849">
    <property type="entry name" value="Lactamase_B"/>
    <property type="match status" value="1"/>
</dbReference>
<dbReference type="AlphaFoldDB" id="A0A448SJ66"/>
<gene>
    <name evidence="7" type="primary">ytnP</name>
    <name evidence="7" type="ORF">NCTC13193_02066</name>
</gene>
<sequence>MSHKFRQTLLALTLVSSGMMFTLPASAAPAPAQQQTQAPGYYRMMLGNLEVTALYDGYVKLDAKLFHGVSEPDMQKLFARMFTDSKSGIQTAVNAFLVNTGTHLVLVDAGTSQCFGPTLGAIKNNLRAAGYQPEQVDMILLTHLHPDHACGITDQGKAAFPNATVYASKADGDYWLSKEIASKAPKDAQPMFKMAQDAVAPYAEQGKLKLYSPGEQLLPGLEVIATPGHTPGHTSYLFSSGGQKLLLWGDIVHSHSLQFAKPEVAVDFDTDSKQAIATRQKVFADAAENKLWVGGAHLPFPGLGHVRVEGKGYAWVPVEYAPVVVGEKKP</sequence>
<proteinExistence type="inferred from homology"/>
<evidence type="ECO:0000313" key="8">
    <source>
        <dbReference type="Proteomes" id="UP000270487"/>
    </source>
</evidence>
<reference evidence="7 8" key="1">
    <citation type="submission" date="2018-12" db="EMBL/GenBank/DDBJ databases">
        <authorList>
            <consortium name="Pathogen Informatics"/>
        </authorList>
    </citation>
    <scope>NUCLEOTIDE SEQUENCE [LARGE SCALE GENOMIC DNA]</scope>
    <source>
        <strain evidence="7 8">NCTC13193</strain>
    </source>
</reference>
<feature type="domain" description="Metallo-beta-lactamase" evidence="6">
    <location>
        <begin position="92"/>
        <end position="297"/>
    </location>
</feature>
<name>A0A448SJ66_SERFO</name>
<evidence type="ECO:0000256" key="4">
    <source>
        <dbReference type="ARBA" id="ARBA00022833"/>
    </source>
</evidence>
<dbReference type="Pfam" id="PF00753">
    <property type="entry name" value="Lactamase_B"/>
    <property type="match status" value="1"/>
</dbReference>
<keyword evidence="2" id="KW-0479">Metal-binding</keyword>
<evidence type="ECO:0000313" key="7">
    <source>
        <dbReference type="EMBL" id="VEI67746.1"/>
    </source>
</evidence>
<dbReference type="PANTHER" id="PTHR42978:SF6">
    <property type="entry name" value="QUORUM-QUENCHING LACTONASE YTNP-RELATED"/>
    <property type="match status" value="1"/>
</dbReference>
<dbReference type="Gene3D" id="3.60.15.10">
    <property type="entry name" value="Ribonuclease Z/Hydroxyacylglutathione hydrolase-like"/>
    <property type="match status" value="1"/>
</dbReference>
<evidence type="ECO:0000256" key="5">
    <source>
        <dbReference type="SAM" id="SignalP"/>
    </source>
</evidence>
<protein>
    <submittedName>
        <fullName evidence="7">Hydroxyacylglutathione hydrolase</fullName>
    </submittedName>
</protein>
<dbReference type="SUPFAM" id="SSF56281">
    <property type="entry name" value="Metallo-hydrolase/oxidoreductase"/>
    <property type="match status" value="1"/>
</dbReference>
<dbReference type="GO" id="GO:0046872">
    <property type="term" value="F:metal ion binding"/>
    <property type="evidence" value="ECO:0007669"/>
    <property type="project" value="UniProtKB-KW"/>
</dbReference>
<evidence type="ECO:0000259" key="6">
    <source>
        <dbReference type="SMART" id="SM00849"/>
    </source>
</evidence>
<dbReference type="InterPro" id="IPR001279">
    <property type="entry name" value="Metallo-B-lactamas"/>
</dbReference>
<dbReference type="RefSeq" id="WP_121606451.1">
    <property type="nucleotide sequence ID" value="NZ_CAMISI010000008.1"/>
</dbReference>
<evidence type="ECO:0000256" key="1">
    <source>
        <dbReference type="ARBA" id="ARBA00007749"/>
    </source>
</evidence>
<dbReference type="InterPro" id="IPR051013">
    <property type="entry name" value="MBL_superfamily_lactonases"/>
</dbReference>
<organism evidence="7 8">
    <name type="scientific">Serratia fonticola</name>
    <dbReference type="NCBI Taxonomy" id="47917"/>
    <lineage>
        <taxon>Bacteria</taxon>
        <taxon>Pseudomonadati</taxon>
        <taxon>Pseudomonadota</taxon>
        <taxon>Gammaproteobacteria</taxon>
        <taxon>Enterobacterales</taxon>
        <taxon>Yersiniaceae</taxon>
        <taxon>Serratia</taxon>
    </lineage>
</organism>
<dbReference type="CDD" id="cd07720">
    <property type="entry name" value="OPHC2-like_MBL-fold"/>
    <property type="match status" value="1"/>
</dbReference>
<dbReference type="PANTHER" id="PTHR42978">
    <property type="entry name" value="QUORUM-QUENCHING LACTONASE YTNP-RELATED-RELATED"/>
    <property type="match status" value="1"/>
</dbReference>
<evidence type="ECO:0000256" key="2">
    <source>
        <dbReference type="ARBA" id="ARBA00022723"/>
    </source>
</evidence>
<dbReference type="GO" id="GO:0016787">
    <property type="term" value="F:hydrolase activity"/>
    <property type="evidence" value="ECO:0007669"/>
    <property type="project" value="UniProtKB-KW"/>
</dbReference>